<protein>
    <submittedName>
        <fullName evidence="5">Dihydroxy-acid dehydratase</fullName>
    </submittedName>
</protein>
<dbReference type="Pfam" id="PF00920">
    <property type="entry name" value="ILVD_EDD_N"/>
    <property type="match status" value="1"/>
</dbReference>
<dbReference type="Proteomes" id="UP000233293">
    <property type="component" value="Unassembled WGS sequence"/>
</dbReference>
<dbReference type="OrthoDB" id="9807077at2"/>
<organism evidence="5 6">
    <name type="scientific">Telmatospirillum siberiense</name>
    <dbReference type="NCBI Taxonomy" id="382514"/>
    <lineage>
        <taxon>Bacteria</taxon>
        <taxon>Pseudomonadati</taxon>
        <taxon>Pseudomonadota</taxon>
        <taxon>Alphaproteobacteria</taxon>
        <taxon>Rhodospirillales</taxon>
        <taxon>Rhodospirillaceae</taxon>
        <taxon>Telmatospirillum</taxon>
    </lineage>
</organism>
<sequence length="728" mass="79875">MSKTPDQTINPEFTSLFIEEGYNPYRSCIQGLSNEPITVRALLKRADALLQDEPGYAGLGDFSLPVIVGRLSSNRPRICIIQGSPDHPAHLYDHEHMLRAAARIWQNGGVPFTFGIPVICDGTAQSNIGQSYSLASRNQTAMAVNINFEGHSYHAAYVLAGCDKTPTGILSGLAAADRARRHPERGTAPVWAVFVPSHVLAGGVIPKDTRAKLQRIQDEARRIGDPQLADDIEENCHYILQCSSDEAFLGQLNRAVEHRIIERAQSDQILNELAAATCGEKGGICAFNGTGNSSRTLVSALGFVPRDSELLLDEAETEIVFRGIDSLFRLLNKPEFAVCEILAGNYANAIRIHNATGSSSNLMLHMPCVMRHAGFDVTLFDYERVRESHPVPDIFAHSLTEGRDTHVLAQQAKAGLHHGMESIYKVLADLGVPMDLGAPTVTGRTWGERIAGMATAVSPELPPERSVIRTTPIRDISGTDIMRGNFFSSCTLKVAGMSTEQFNRFDGRVFLVRYYENETLCNHELQSTTLVKTLCDSLDLPPELLRQMRRINGGDDGDSMEEMVVKGTVAFAFVIAGQGPKAFGMPEMFAPSAYLRHQGVLERTSILMTDGRYSGVTKGACVGHVTPEAFEGGGIGTLVNGDLLWVRLREQRIDLLDMDAFLKGELAPTTDAPREKRSVLVKERQARIEARKTQIAACSWLDHVTTAEKGVVPDSVDRRAVLPWNFRQ</sequence>
<dbReference type="InterPro" id="IPR042096">
    <property type="entry name" value="Dihydro-acid_dehy_C"/>
</dbReference>
<evidence type="ECO:0000313" key="6">
    <source>
        <dbReference type="Proteomes" id="UP000233293"/>
    </source>
</evidence>
<dbReference type="Pfam" id="PF24877">
    <property type="entry name" value="ILV_EDD_C"/>
    <property type="match status" value="1"/>
</dbReference>
<dbReference type="SUPFAM" id="SSF52016">
    <property type="entry name" value="LeuD/IlvD-like"/>
    <property type="match status" value="1"/>
</dbReference>
<comment type="similarity">
    <text evidence="1">Belongs to the IlvD/Edd family.</text>
</comment>
<evidence type="ECO:0000259" key="3">
    <source>
        <dbReference type="Pfam" id="PF00920"/>
    </source>
</evidence>
<keyword evidence="6" id="KW-1185">Reference proteome</keyword>
<dbReference type="AlphaFoldDB" id="A0A2N3PXZ3"/>
<dbReference type="GO" id="GO:0005829">
    <property type="term" value="C:cytosol"/>
    <property type="evidence" value="ECO:0007669"/>
    <property type="project" value="TreeGrafter"/>
</dbReference>
<comment type="caution">
    <text evidence="5">The sequence shown here is derived from an EMBL/GenBank/DDBJ whole genome shotgun (WGS) entry which is preliminary data.</text>
</comment>
<evidence type="ECO:0000313" key="5">
    <source>
        <dbReference type="EMBL" id="PKU25241.1"/>
    </source>
</evidence>
<dbReference type="InterPro" id="IPR056740">
    <property type="entry name" value="ILV_EDD_C"/>
</dbReference>
<dbReference type="EMBL" id="PIUM01000005">
    <property type="protein sequence ID" value="PKU25241.1"/>
    <property type="molecule type" value="Genomic_DNA"/>
</dbReference>
<accession>A0A2N3PXZ3</accession>
<dbReference type="SUPFAM" id="SSF143975">
    <property type="entry name" value="IlvD/EDD N-terminal domain-like"/>
    <property type="match status" value="1"/>
</dbReference>
<dbReference type="InterPro" id="IPR000581">
    <property type="entry name" value="ILV_EDD_N"/>
</dbReference>
<name>A0A2N3PXZ3_9PROT</name>
<feature type="domain" description="Dihydroxy-acid/6-phosphogluconate dehydratase N-terminal" evidence="3">
    <location>
        <begin position="76"/>
        <end position="448"/>
    </location>
</feature>
<dbReference type="RefSeq" id="WP_101249765.1">
    <property type="nucleotide sequence ID" value="NZ_PIUM01000005.1"/>
</dbReference>
<evidence type="ECO:0000256" key="2">
    <source>
        <dbReference type="ARBA" id="ARBA00023239"/>
    </source>
</evidence>
<dbReference type="GO" id="GO:0016836">
    <property type="term" value="F:hydro-lyase activity"/>
    <property type="evidence" value="ECO:0007669"/>
    <property type="project" value="TreeGrafter"/>
</dbReference>
<evidence type="ECO:0000256" key="1">
    <source>
        <dbReference type="ARBA" id="ARBA00006486"/>
    </source>
</evidence>
<dbReference type="PANTHER" id="PTHR43661:SF3">
    <property type="entry name" value="D-XYLONATE DEHYDRATASE YAGF-RELATED"/>
    <property type="match status" value="1"/>
</dbReference>
<proteinExistence type="inferred from homology"/>
<evidence type="ECO:0000259" key="4">
    <source>
        <dbReference type="Pfam" id="PF24877"/>
    </source>
</evidence>
<feature type="domain" description="Dihydroxy-acid/6-phosphogluconate dehydratase C-terminal" evidence="4">
    <location>
        <begin position="564"/>
        <end position="669"/>
    </location>
</feature>
<dbReference type="Gene3D" id="3.50.30.80">
    <property type="entry name" value="IlvD/EDD C-terminal domain-like"/>
    <property type="match status" value="1"/>
</dbReference>
<dbReference type="PANTHER" id="PTHR43661">
    <property type="entry name" value="D-XYLONATE DEHYDRATASE"/>
    <property type="match status" value="1"/>
</dbReference>
<reference evidence="6" key="1">
    <citation type="submission" date="2017-12" db="EMBL/GenBank/DDBJ databases">
        <title>Draft genome sequence of Telmatospirillum siberiense 26-4b1T, an acidotolerant peatland alphaproteobacterium potentially involved in sulfur cycling.</title>
        <authorList>
            <person name="Hausmann B."/>
            <person name="Pjevac P."/>
            <person name="Schreck K."/>
            <person name="Herbold C.W."/>
            <person name="Daims H."/>
            <person name="Wagner M."/>
            <person name="Pester M."/>
            <person name="Loy A."/>
        </authorList>
    </citation>
    <scope>NUCLEOTIDE SEQUENCE [LARGE SCALE GENOMIC DNA]</scope>
    <source>
        <strain evidence="6">26-4b1</strain>
    </source>
</reference>
<keyword evidence="2" id="KW-0456">Lyase</keyword>
<dbReference type="InterPro" id="IPR037237">
    <property type="entry name" value="IlvD/EDD_N"/>
</dbReference>
<gene>
    <name evidence="5" type="ORF">CWS72_06445</name>
</gene>